<evidence type="ECO:0000313" key="2">
    <source>
        <dbReference type="Proteomes" id="UP000305729"/>
    </source>
</evidence>
<name>A0A5S3URV6_9GAMM</name>
<dbReference type="InterPro" id="IPR019099">
    <property type="entry name" value="Uncharacterised_PGPGW_TM"/>
</dbReference>
<proteinExistence type="predicted"/>
<reference evidence="1 2" key="1">
    <citation type="submission" date="2019-10" db="EMBL/GenBank/DDBJ databases">
        <title>Pseudoalteromonas rubra S4059.</title>
        <authorList>
            <person name="Paulsen S."/>
            <person name="Wang X."/>
        </authorList>
    </citation>
    <scope>NUCLEOTIDE SEQUENCE [LARGE SCALE GENOMIC DNA]</scope>
    <source>
        <strain evidence="1 2">S4059</strain>
    </source>
</reference>
<dbReference type="OrthoDB" id="6307178at2"/>
<dbReference type="Proteomes" id="UP000305729">
    <property type="component" value="Chromosome 2"/>
</dbReference>
<gene>
    <name evidence="1" type="ORF">CWC22_023905</name>
</gene>
<accession>A0A5S3URV6</accession>
<dbReference type="AlphaFoldDB" id="A0A5S3URV6"/>
<sequence>MKKLLLNVLAAVCAMLALLFIVVPGPSIVFLLAGLVCLSFNYPWARSYLKKTQAGFKTICVQLDKRLR</sequence>
<dbReference type="Pfam" id="PF09656">
    <property type="entry name" value="PGPGW"/>
    <property type="match status" value="1"/>
</dbReference>
<evidence type="ECO:0008006" key="3">
    <source>
        <dbReference type="Google" id="ProtNLM"/>
    </source>
</evidence>
<dbReference type="EMBL" id="CP045430">
    <property type="protein sequence ID" value="QPB86045.1"/>
    <property type="molecule type" value="Genomic_DNA"/>
</dbReference>
<dbReference type="RefSeq" id="WP_125564630.1">
    <property type="nucleotide sequence ID" value="NZ_CP045430.1"/>
</dbReference>
<protein>
    <recommendedName>
        <fullName evidence="3">Tellurium resistance protein TerC</fullName>
    </recommendedName>
</protein>
<organism evidence="1 2">
    <name type="scientific">Pseudoalteromonas rubra</name>
    <dbReference type="NCBI Taxonomy" id="43658"/>
    <lineage>
        <taxon>Bacteria</taxon>
        <taxon>Pseudomonadati</taxon>
        <taxon>Pseudomonadota</taxon>
        <taxon>Gammaproteobacteria</taxon>
        <taxon>Alteromonadales</taxon>
        <taxon>Pseudoalteromonadaceae</taxon>
        <taxon>Pseudoalteromonas</taxon>
    </lineage>
</organism>
<evidence type="ECO:0000313" key="1">
    <source>
        <dbReference type="EMBL" id="QPB86045.1"/>
    </source>
</evidence>